<reference evidence="6 7" key="1">
    <citation type="journal article" date="2018" name="Evol. Lett.">
        <title>Horizontal gene cluster transfer increased hallucinogenic mushroom diversity.</title>
        <authorList>
            <person name="Reynolds H.T."/>
            <person name="Vijayakumar V."/>
            <person name="Gluck-Thaler E."/>
            <person name="Korotkin H.B."/>
            <person name="Matheny P.B."/>
            <person name="Slot J.C."/>
        </authorList>
    </citation>
    <scope>NUCLEOTIDE SEQUENCE [LARGE SCALE GENOMIC DNA]</scope>
    <source>
        <strain evidence="6 7">SRW20</strain>
    </source>
</reference>
<evidence type="ECO:0000256" key="1">
    <source>
        <dbReference type="ARBA" id="ARBA00021364"/>
    </source>
</evidence>
<evidence type="ECO:0000259" key="5">
    <source>
        <dbReference type="PROSITE" id="PS51987"/>
    </source>
</evidence>
<keyword evidence="7" id="KW-1185">Reference proteome</keyword>
<protein>
    <recommendedName>
        <fullName evidence="1">Glutamine synthetase</fullName>
    </recommendedName>
</protein>
<gene>
    <name evidence="6" type="ORF">CVT26_004064</name>
</gene>
<dbReference type="Pfam" id="PF00120">
    <property type="entry name" value="Gln-synt_C"/>
    <property type="match status" value="1"/>
</dbReference>
<evidence type="ECO:0000256" key="4">
    <source>
        <dbReference type="RuleBase" id="RU000384"/>
    </source>
</evidence>
<dbReference type="InterPro" id="IPR014746">
    <property type="entry name" value="Gln_synth/guanido_kin_cat_dom"/>
</dbReference>
<dbReference type="GO" id="GO:0004356">
    <property type="term" value="F:glutamine synthetase activity"/>
    <property type="evidence" value="ECO:0007669"/>
    <property type="project" value="InterPro"/>
</dbReference>
<dbReference type="InterPro" id="IPR036651">
    <property type="entry name" value="Gln_synt_N_sf"/>
</dbReference>
<dbReference type="Gene3D" id="3.10.20.70">
    <property type="entry name" value="Glutamine synthetase, N-terminal domain"/>
    <property type="match status" value="1"/>
</dbReference>
<dbReference type="PROSITE" id="PS51987">
    <property type="entry name" value="GS_CATALYTIC"/>
    <property type="match status" value="1"/>
</dbReference>
<dbReference type="GO" id="GO:0006542">
    <property type="term" value="P:glutamine biosynthetic process"/>
    <property type="evidence" value="ECO:0007669"/>
    <property type="project" value="InterPro"/>
</dbReference>
<organism evidence="6 7">
    <name type="scientific">Gymnopilus dilepis</name>
    <dbReference type="NCBI Taxonomy" id="231916"/>
    <lineage>
        <taxon>Eukaryota</taxon>
        <taxon>Fungi</taxon>
        <taxon>Dikarya</taxon>
        <taxon>Basidiomycota</taxon>
        <taxon>Agaricomycotina</taxon>
        <taxon>Agaricomycetes</taxon>
        <taxon>Agaricomycetidae</taxon>
        <taxon>Agaricales</taxon>
        <taxon>Agaricineae</taxon>
        <taxon>Hymenogastraceae</taxon>
        <taxon>Gymnopilus</taxon>
    </lineage>
</organism>
<dbReference type="AlphaFoldDB" id="A0A409YNT6"/>
<dbReference type="SUPFAM" id="SSF55931">
    <property type="entry name" value="Glutamine synthetase/guanido kinase"/>
    <property type="match status" value="1"/>
</dbReference>
<dbReference type="SMART" id="SM01230">
    <property type="entry name" value="Gln-synt_C"/>
    <property type="match status" value="1"/>
</dbReference>
<evidence type="ECO:0000313" key="7">
    <source>
        <dbReference type="Proteomes" id="UP000284706"/>
    </source>
</evidence>
<dbReference type="STRING" id="231916.A0A409YNT6"/>
<evidence type="ECO:0000313" key="6">
    <source>
        <dbReference type="EMBL" id="PPR04274.1"/>
    </source>
</evidence>
<dbReference type="OrthoDB" id="3364440at2759"/>
<proteinExistence type="inferred from homology"/>
<evidence type="ECO:0000256" key="3">
    <source>
        <dbReference type="PROSITE-ProRule" id="PRU01331"/>
    </source>
</evidence>
<dbReference type="InParanoid" id="A0A409YNT6"/>
<evidence type="ECO:0000256" key="2">
    <source>
        <dbReference type="ARBA" id="ARBA00022598"/>
    </source>
</evidence>
<dbReference type="Gene3D" id="3.30.590.10">
    <property type="entry name" value="Glutamine synthetase/guanido kinase, catalytic domain"/>
    <property type="match status" value="1"/>
</dbReference>
<comment type="caution">
    <text evidence="6">The sequence shown here is derived from an EMBL/GenBank/DDBJ whole genome shotgun (WGS) entry which is preliminary data.</text>
</comment>
<sequence length="495" mass="54018">MSTTPNANQLTYEGVVYRVPQPQSGKGKQVSSATDEAAVSVEDLIAGGIRYVRIQWVDLINNIRFRVLPLPYFQKLLKTPRPGTSLTKASLGIVFNSIADGFNPTGEYLYAVDLSTLRICPYAPGHASVMGWFEEKEPIAGRVGDGGSSVEVDLCPRTILKRIVESAKQASGVEFLVGFETEFILLKKTQPIEAVNSYGWCNAPALPSGSLESQVLEEISEALEVSGIELQMYHAEAAPGQFEVVTGPLPPLQAVDALIHTRETIFNIASKHGLRATLAPRVFLDTCGSAAHVHISLHSTTKPRPSVHSNLTSLEAQFLAGILSHLASFTLLLLPTTASYKRMMDGVWSGGTYVCWGTDNREAPIRLCNAPSPSSRNFELKTLDGTANPYLAMAAVLGAGLEGIVERQELKTQDCKGEKSAALLGEQGRKALGIKERLPLSWEEARSTFQRSALVDGLFGKEFKEKYLSVNKILKEQLTFGMMDEEELKLLVETY</sequence>
<comment type="similarity">
    <text evidence="3 4">Belongs to the glutamine synthetase family.</text>
</comment>
<feature type="domain" description="GS catalytic" evidence="5">
    <location>
        <begin position="156"/>
        <end position="495"/>
    </location>
</feature>
<dbReference type="EMBL" id="NHYE01000644">
    <property type="protein sequence ID" value="PPR04274.1"/>
    <property type="molecule type" value="Genomic_DNA"/>
</dbReference>
<dbReference type="PANTHER" id="PTHR43785">
    <property type="entry name" value="GAMMA-GLUTAMYLPUTRESCINE SYNTHETASE"/>
    <property type="match status" value="1"/>
</dbReference>
<dbReference type="Proteomes" id="UP000284706">
    <property type="component" value="Unassembled WGS sequence"/>
</dbReference>
<name>A0A409YNT6_9AGAR</name>
<dbReference type="PANTHER" id="PTHR43785:SF2">
    <property type="entry name" value="TYPE-1 GLUTAMINE SYNTHETASE 1"/>
    <property type="match status" value="1"/>
</dbReference>
<dbReference type="InterPro" id="IPR008146">
    <property type="entry name" value="Gln_synth_cat_dom"/>
</dbReference>
<accession>A0A409YNT6</accession>
<keyword evidence="2" id="KW-0436">Ligase</keyword>